<evidence type="ECO:0000313" key="1">
    <source>
        <dbReference type="EMBL" id="KAH7856661.1"/>
    </source>
</evidence>
<dbReference type="EMBL" id="CM037153">
    <property type="protein sequence ID" value="KAH7856661.1"/>
    <property type="molecule type" value="Genomic_DNA"/>
</dbReference>
<gene>
    <name evidence="1" type="ORF">Vadar_004007</name>
</gene>
<sequence length="939" mass="107664">MNKQISCAKFRPLKRRKAEVKVWLRDVQGLKDDVQRLKDDVQRFEQEVFGERNFFSHVRLGKRIIKTIQEVEELHKKGKAFNGLVVEEIPSGRLLMPPTKDFVESTEARNVERVWECLMNDEDRWIGVSGMGGVGKTTIMKHIHNRLLEETDKFDSVFWLTVSNSKPFNVIRLQKDMAKALKLNLSDNKNETKSASELYYLLSQRKKYVLILDDVWEAFHLERVGIPEPTKSNGCKLVLTTRSLEVCRKMECRIVKVGLLTEQEALELFMRKGIRRDMVLGAKDTKIATEIAKRCARLPLAIVTVATSMRGLNSTREWKNALNEFTNLMDEVSGGESEVFEQLKFSYSRLGDKVVQDCFLYCSLYPEDFEIFVEELIELWIAEGLIREMNSVQAMVDKCHSILEKLKSTYLLEATIVDGSERVRMHDLIRDMAFRITGGRYRYVEEDEEGLWSEDHEKISFMFKNVCPKRPPVCPRLTSLLLGWNDFYLIPESFFTNMHCLKVLDLSFNKIQSLPESISNLENLHALILTSCNLLEYVPSMKKLKALKEFTLTGSLIEGVPKGVEELVNLRKLDLSYNRRLDTFPSAMLRRLSKLQFFVIDGTRVELSAEDLMCLRQLKVVGVQFHNIQELTRYVTSQQFQWLEMYRLIVGKVHIELCHGLKYGTSYNRQVLINFASKAFGSGVHELVLPRDISFFELQGFHDLSSLSTIPSLKNARGLSECVVGGCERLESIFSSSYFSEDGRIYLSSVCFLTLFDLPSCRVLFDGISPMHNISFNLTKLSITKCHSMKYILPSQLLQNLPNLKTLEVKSCESVEEIIVGEEEMRESHHRDGSNTITLPRLEDLTLAFLPSLKSIHTGTMVSDDDDLSSISSFRLIATTQGLFSDKKVHIEVIFSYSVGIVVCKASHGIDINPNKEERTFLQVRLKSHKPYGILITPL</sequence>
<organism evidence="1 2">
    <name type="scientific">Vaccinium darrowii</name>
    <dbReference type="NCBI Taxonomy" id="229202"/>
    <lineage>
        <taxon>Eukaryota</taxon>
        <taxon>Viridiplantae</taxon>
        <taxon>Streptophyta</taxon>
        <taxon>Embryophyta</taxon>
        <taxon>Tracheophyta</taxon>
        <taxon>Spermatophyta</taxon>
        <taxon>Magnoliopsida</taxon>
        <taxon>eudicotyledons</taxon>
        <taxon>Gunneridae</taxon>
        <taxon>Pentapetalae</taxon>
        <taxon>asterids</taxon>
        <taxon>Ericales</taxon>
        <taxon>Ericaceae</taxon>
        <taxon>Vaccinioideae</taxon>
        <taxon>Vaccinieae</taxon>
        <taxon>Vaccinium</taxon>
    </lineage>
</organism>
<dbReference type="Proteomes" id="UP000828048">
    <property type="component" value="Chromosome 3"/>
</dbReference>
<reference evidence="1 2" key="1">
    <citation type="journal article" date="2021" name="Hortic Res">
        <title>High-quality reference genome and annotation aids understanding of berry development for evergreen blueberry (Vaccinium darrowii).</title>
        <authorList>
            <person name="Yu J."/>
            <person name="Hulse-Kemp A.M."/>
            <person name="Babiker E."/>
            <person name="Staton M."/>
        </authorList>
    </citation>
    <scope>NUCLEOTIDE SEQUENCE [LARGE SCALE GENOMIC DNA]</scope>
    <source>
        <strain evidence="2">cv. NJ 8807/NJ 8810</strain>
        <tissue evidence="1">Young leaf</tissue>
    </source>
</reference>
<protein>
    <submittedName>
        <fullName evidence="1">Uncharacterized protein</fullName>
    </submittedName>
</protein>
<comment type="caution">
    <text evidence="1">The sequence shown here is derived from an EMBL/GenBank/DDBJ whole genome shotgun (WGS) entry which is preliminary data.</text>
</comment>
<evidence type="ECO:0000313" key="2">
    <source>
        <dbReference type="Proteomes" id="UP000828048"/>
    </source>
</evidence>
<proteinExistence type="predicted"/>
<accession>A0ACB7YTB3</accession>
<keyword evidence="2" id="KW-1185">Reference proteome</keyword>
<name>A0ACB7YTB3_9ERIC</name>